<organism evidence="3">
    <name type="scientific">Ixodes ricinus</name>
    <name type="common">Common tick</name>
    <name type="synonym">Acarus ricinus</name>
    <dbReference type="NCBI Taxonomy" id="34613"/>
    <lineage>
        <taxon>Eukaryota</taxon>
        <taxon>Metazoa</taxon>
        <taxon>Ecdysozoa</taxon>
        <taxon>Arthropoda</taxon>
        <taxon>Chelicerata</taxon>
        <taxon>Arachnida</taxon>
        <taxon>Acari</taxon>
        <taxon>Parasitiformes</taxon>
        <taxon>Ixodida</taxon>
        <taxon>Ixodoidea</taxon>
        <taxon>Ixodidae</taxon>
        <taxon>Ixodinae</taxon>
        <taxon>Ixodes</taxon>
    </lineage>
</organism>
<feature type="compositionally biased region" description="Polar residues" evidence="1">
    <location>
        <begin position="153"/>
        <end position="162"/>
    </location>
</feature>
<evidence type="ECO:0000256" key="2">
    <source>
        <dbReference type="SAM" id="SignalP"/>
    </source>
</evidence>
<accession>A0A6B0UY64</accession>
<feature type="chain" id="PRO_5025485385" description="Secreted protein" evidence="2">
    <location>
        <begin position="17"/>
        <end position="169"/>
    </location>
</feature>
<evidence type="ECO:0000256" key="1">
    <source>
        <dbReference type="SAM" id="MobiDB-lite"/>
    </source>
</evidence>
<proteinExistence type="predicted"/>
<dbReference type="EMBL" id="GIFC01012667">
    <property type="protein sequence ID" value="MXU94750.1"/>
    <property type="molecule type" value="Transcribed_RNA"/>
</dbReference>
<sequence>MFRKFSLCLFPVSGLSLWSMMLHKFFLNEGQFQGFICSRVNIINSLTLKKKVQIGFERIHYTMLNPCFRMKQWEKGVTNTKFSSIEHSGSIHCLKHALYRGKHCSESAFFFFRNRTLGLRLMGNKGRERSRNEHTIEHNSVRSKIVQSRESRSPTVYPQSTDVVVRSPP</sequence>
<protein>
    <recommendedName>
        <fullName evidence="4">Secreted protein</fullName>
    </recommendedName>
</protein>
<reference evidence="3" key="1">
    <citation type="submission" date="2019-12" db="EMBL/GenBank/DDBJ databases">
        <title>An insight into the sialome of adult female Ixodes ricinus ticks feeding for 6 days.</title>
        <authorList>
            <person name="Perner J."/>
            <person name="Ribeiro J.M.C."/>
        </authorList>
    </citation>
    <scope>NUCLEOTIDE SEQUENCE</scope>
    <source>
        <strain evidence="3">Semi-engorged</strain>
        <tissue evidence="3">Salivary glands</tissue>
    </source>
</reference>
<feature type="compositionally biased region" description="Basic and acidic residues" evidence="1">
    <location>
        <begin position="125"/>
        <end position="140"/>
    </location>
</feature>
<name>A0A6B0UY64_IXORI</name>
<dbReference type="AlphaFoldDB" id="A0A6B0UY64"/>
<evidence type="ECO:0000313" key="3">
    <source>
        <dbReference type="EMBL" id="MXU94750.1"/>
    </source>
</evidence>
<evidence type="ECO:0008006" key="4">
    <source>
        <dbReference type="Google" id="ProtNLM"/>
    </source>
</evidence>
<feature type="signal peptide" evidence="2">
    <location>
        <begin position="1"/>
        <end position="16"/>
    </location>
</feature>
<keyword evidence="2" id="KW-0732">Signal</keyword>
<feature type="region of interest" description="Disordered" evidence="1">
    <location>
        <begin position="125"/>
        <end position="169"/>
    </location>
</feature>